<evidence type="ECO:0000313" key="1">
    <source>
        <dbReference type="Ensembl" id="ENSMFAP00000063844.1"/>
    </source>
</evidence>
<accession>A0A7N9DB62</accession>
<dbReference type="Ensembl" id="ENSMFAT00000095136.1">
    <property type="protein sequence ID" value="ENSMFAP00000063844.1"/>
    <property type="gene ID" value="ENSMFAG00000052727.1"/>
</dbReference>
<sequence>FFIACLLVQQCKAFSHEPCFSLSRLGHMNKNDDNTNCKVQASKCSQDWWTRLIFPHSLQTEQHIRLILPI</sequence>
<reference evidence="1" key="3">
    <citation type="submission" date="2025-09" db="UniProtKB">
        <authorList>
            <consortium name="Ensembl"/>
        </authorList>
    </citation>
    <scope>IDENTIFICATION</scope>
</reference>
<dbReference type="AlphaFoldDB" id="A0A7N9DB62"/>
<reference evidence="1" key="2">
    <citation type="submission" date="2025-08" db="UniProtKB">
        <authorList>
            <consortium name="Ensembl"/>
        </authorList>
    </citation>
    <scope>IDENTIFICATION</scope>
</reference>
<organism evidence="1 2">
    <name type="scientific">Macaca fascicularis</name>
    <name type="common">Crab-eating macaque</name>
    <name type="synonym">Cynomolgus monkey</name>
    <dbReference type="NCBI Taxonomy" id="9541"/>
    <lineage>
        <taxon>Eukaryota</taxon>
        <taxon>Metazoa</taxon>
        <taxon>Chordata</taxon>
        <taxon>Craniata</taxon>
        <taxon>Vertebrata</taxon>
        <taxon>Euteleostomi</taxon>
        <taxon>Mammalia</taxon>
        <taxon>Eutheria</taxon>
        <taxon>Euarchontoglires</taxon>
        <taxon>Primates</taxon>
        <taxon>Haplorrhini</taxon>
        <taxon>Catarrhini</taxon>
        <taxon>Cercopithecidae</taxon>
        <taxon>Cercopithecinae</taxon>
        <taxon>Macaca</taxon>
    </lineage>
</organism>
<keyword evidence="2" id="KW-1185">Reference proteome</keyword>
<reference evidence="1 2" key="1">
    <citation type="submission" date="2013-03" db="EMBL/GenBank/DDBJ databases">
        <authorList>
            <person name="Warren W."/>
            <person name="Wilson R.K."/>
        </authorList>
    </citation>
    <scope>NUCLEOTIDE SEQUENCE</scope>
</reference>
<proteinExistence type="predicted"/>
<dbReference type="Proteomes" id="UP000233100">
    <property type="component" value="Chromosome 13"/>
</dbReference>
<protein>
    <submittedName>
        <fullName evidence="1">Uncharacterized protein</fullName>
    </submittedName>
</protein>
<evidence type="ECO:0000313" key="2">
    <source>
        <dbReference type="Proteomes" id="UP000233100"/>
    </source>
</evidence>
<name>A0A7N9DB62_MACFA</name>